<feature type="compositionally biased region" description="Basic and acidic residues" evidence="1">
    <location>
        <begin position="191"/>
        <end position="201"/>
    </location>
</feature>
<dbReference type="KEGG" id="aplc:110977916"/>
<evidence type="ECO:0000313" key="4">
    <source>
        <dbReference type="RefSeq" id="XP_022088142.1"/>
    </source>
</evidence>
<dbReference type="AlphaFoldDB" id="A0A8B7Y4M5"/>
<gene>
    <name evidence="3 4 5" type="primary">LOC110977916</name>
</gene>
<feature type="compositionally biased region" description="Basic and acidic residues" evidence="1">
    <location>
        <begin position="165"/>
        <end position="180"/>
    </location>
</feature>
<name>A0A8B7Y4M5_ACAPL</name>
<dbReference type="RefSeq" id="XP_022088143.1">
    <property type="nucleotide sequence ID" value="XM_022232451.1"/>
</dbReference>
<proteinExistence type="predicted"/>
<protein>
    <submittedName>
        <fullName evidence="3 4">Uncharacterized protein LOC110977916</fullName>
    </submittedName>
</protein>
<evidence type="ECO:0000313" key="2">
    <source>
        <dbReference type="Proteomes" id="UP000694845"/>
    </source>
</evidence>
<feature type="region of interest" description="Disordered" evidence="1">
    <location>
        <begin position="155"/>
        <end position="205"/>
    </location>
</feature>
<evidence type="ECO:0000313" key="5">
    <source>
        <dbReference type="RefSeq" id="XP_022088143.1"/>
    </source>
</evidence>
<keyword evidence="2" id="KW-1185">Reference proteome</keyword>
<reference evidence="3 4" key="1">
    <citation type="submission" date="2025-04" db="UniProtKB">
        <authorList>
            <consortium name="RefSeq"/>
        </authorList>
    </citation>
    <scope>IDENTIFICATION</scope>
</reference>
<sequence>MSLCAGSEKTAVFNHPDDLEKLHWTPKRRSGKKVERGWRALLFHTDPSDFYPIGYPEEKYRRHGWREILPSDQNRASNKAIGPCPFPAPIPISVSAKNTLGFSIKNNRPTAAARATVKAKEKATARKCNQDWPPVSKQVRDGLVFGFIRRLFRRHINDGPPGNKIDNKSSGDHAPKETTVKKAKNPGSKMTKKDRSKKMEVEPAAVIEKSWSDQVKASTLAINKGREPGSQPNDQKDLIRSERQPGVDTVAMPEDHQLSLPTIKKSCQYQVAETHNVVKARFIMVKEAPSCHNFLPEKKVPAVPRARHHKSCKPRREICDIVLEDIEECPMVETD</sequence>
<dbReference type="RefSeq" id="XP_022088141.1">
    <property type="nucleotide sequence ID" value="XM_022232449.1"/>
</dbReference>
<evidence type="ECO:0000313" key="3">
    <source>
        <dbReference type="RefSeq" id="XP_022088141.1"/>
    </source>
</evidence>
<evidence type="ECO:0000256" key="1">
    <source>
        <dbReference type="SAM" id="MobiDB-lite"/>
    </source>
</evidence>
<dbReference type="Proteomes" id="UP000694845">
    <property type="component" value="Unplaced"/>
</dbReference>
<organism evidence="2 5">
    <name type="scientific">Acanthaster planci</name>
    <name type="common">Crown-of-thorns starfish</name>
    <dbReference type="NCBI Taxonomy" id="133434"/>
    <lineage>
        <taxon>Eukaryota</taxon>
        <taxon>Metazoa</taxon>
        <taxon>Echinodermata</taxon>
        <taxon>Eleutherozoa</taxon>
        <taxon>Asterozoa</taxon>
        <taxon>Asteroidea</taxon>
        <taxon>Valvatacea</taxon>
        <taxon>Valvatida</taxon>
        <taxon>Acanthasteridae</taxon>
        <taxon>Acanthaster</taxon>
    </lineage>
</organism>
<accession>A0A8B7Y4M5</accession>
<dbReference type="RefSeq" id="XP_022088142.1">
    <property type="nucleotide sequence ID" value="XM_022232450.1"/>
</dbReference>
<dbReference type="GeneID" id="110977916"/>